<dbReference type="RefSeq" id="WP_036684254.1">
    <property type="nucleotide sequence ID" value="NZ_MKQP01000045.1"/>
</dbReference>
<evidence type="ECO:0000313" key="1">
    <source>
        <dbReference type="EMBL" id="OMD25463.1"/>
    </source>
</evidence>
<organism evidence="1 2">
    <name type="scientific">Paenibacillus odorifer</name>
    <dbReference type="NCBI Taxonomy" id="189426"/>
    <lineage>
        <taxon>Bacteria</taxon>
        <taxon>Bacillati</taxon>
        <taxon>Bacillota</taxon>
        <taxon>Bacilli</taxon>
        <taxon>Bacillales</taxon>
        <taxon>Paenibacillaceae</taxon>
        <taxon>Paenibacillus</taxon>
    </lineage>
</organism>
<proteinExistence type="predicted"/>
<protein>
    <submittedName>
        <fullName evidence="1">Uncharacterized protein</fullName>
    </submittedName>
</protein>
<name>A0A1R0X042_9BACL</name>
<dbReference type="Proteomes" id="UP000187465">
    <property type="component" value="Unassembled WGS sequence"/>
</dbReference>
<comment type="caution">
    <text evidence="1">The sequence shown here is derived from an EMBL/GenBank/DDBJ whole genome shotgun (WGS) entry which is preliminary data.</text>
</comment>
<sequence>MRTKEENRAAIAEQFAPQREKLGERFDAFVDEISAVRYEYLQKRDKLPKQLVGVLDANAADERRLNREEAMKWVLIKQKYGI</sequence>
<dbReference type="EMBL" id="MKQP01000045">
    <property type="protein sequence ID" value="OMD25463.1"/>
    <property type="molecule type" value="Genomic_DNA"/>
</dbReference>
<dbReference type="AlphaFoldDB" id="A0A1R0X042"/>
<accession>A0A1R0X042</accession>
<gene>
    <name evidence="1" type="ORF">BJP51_04240</name>
</gene>
<reference evidence="1 2" key="1">
    <citation type="submission" date="2016-10" db="EMBL/GenBank/DDBJ databases">
        <title>Paenibacillus species isolates.</title>
        <authorList>
            <person name="Beno S.M."/>
        </authorList>
    </citation>
    <scope>NUCLEOTIDE SEQUENCE [LARGE SCALE GENOMIC DNA]</scope>
    <source>
        <strain evidence="1 2">FSL H7-0604</strain>
    </source>
</reference>
<evidence type="ECO:0000313" key="2">
    <source>
        <dbReference type="Proteomes" id="UP000187465"/>
    </source>
</evidence>